<name>A0A699RAP9_TANCI</name>
<evidence type="ECO:0000313" key="1">
    <source>
        <dbReference type="EMBL" id="GFC82247.1"/>
    </source>
</evidence>
<comment type="caution">
    <text evidence="1">The sequence shown here is derived from an EMBL/GenBank/DDBJ whole genome shotgun (WGS) entry which is preliminary data.</text>
</comment>
<proteinExistence type="predicted"/>
<protein>
    <submittedName>
        <fullName evidence="1">Uncharacterized protein</fullName>
    </submittedName>
</protein>
<sequence length="33" mass="3824">MRLEECALWDLDKVTWEGRVEAMGTVQVVVRCT</sequence>
<organism evidence="1">
    <name type="scientific">Tanacetum cinerariifolium</name>
    <name type="common">Dalmatian daisy</name>
    <name type="synonym">Chrysanthemum cinerariifolium</name>
    <dbReference type="NCBI Taxonomy" id="118510"/>
    <lineage>
        <taxon>Eukaryota</taxon>
        <taxon>Viridiplantae</taxon>
        <taxon>Streptophyta</taxon>
        <taxon>Embryophyta</taxon>
        <taxon>Tracheophyta</taxon>
        <taxon>Spermatophyta</taxon>
        <taxon>Magnoliopsida</taxon>
        <taxon>eudicotyledons</taxon>
        <taxon>Gunneridae</taxon>
        <taxon>Pentapetalae</taxon>
        <taxon>asterids</taxon>
        <taxon>campanulids</taxon>
        <taxon>Asterales</taxon>
        <taxon>Asteraceae</taxon>
        <taxon>Asteroideae</taxon>
        <taxon>Anthemideae</taxon>
        <taxon>Anthemidinae</taxon>
        <taxon>Tanacetum</taxon>
    </lineage>
</organism>
<dbReference type="AlphaFoldDB" id="A0A699RAP9"/>
<gene>
    <name evidence="1" type="ORF">Tci_854217</name>
</gene>
<reference evidence="1" key="1">
    <citation type="journal article" date="2019" name="Sci. Rep.">
        <title>Draft genome of Tanacetum cinerariifolium, the natural source of mosquito coil.</title>
        <authorList>
            <person name="Yamashiro T."/>
            <person name="Shiraishi A."/>
            <person name="Satake H."/>
            <person name="Nakayama K."/>
        </authorList>
    </citation>
    <scope>NUCLEOTIDE SEQUENCE</scope>
</reference>
<dbReference type="EMBL" id="BKCJ011083500">
    <property type="protein sequence ID" value="GFC82247.1"/>
    <property type="molecule type" value="Genomic_DNA"/>
</dbReference>
<feature type="non-terminal residue" evidence="1">
    <location>
        <position position="33"/>
    </location>
</feature>
<accession>A0A699RAP9</accession>